<feature type="region of interest" description="Disordered" evidence="1">
    <location>
        <begin position="186"/>
        <end position="217"/>
    </location>
</feature>
<gene>
    <name evidence="2" type="ORF">H0G86_004334</name>
</gene>
<sequence>MPRHASLNISDLGMNKDDEHFADGVACVQAYWAFSLDMSPKDRETLRRIIVDGEYQHTFSSRRQPSSHRLYRSKLGVSVGGWVVMRTLYKNLSFEYINRMTVRGITVPTRDHTERYFELMPPVTMPTEFNMNTEDARRYAENFPNLRQIPTTFRRLGAETGSATVAMLEQLNAQILREFAPVVAQPTTTPAQQGTQVTRKTPNRRRRGRRPGTASTVATRTAAETVNLHTADHIVEEAATSQSFIPLDPQITSQPVESREHEVTPPGAGAVPLAPPAAHSAAVALENIFPNARGRVRNHEEAFGNRSNGVTSDNYGSGTLQTADLEMDPVAAARREGWTEGWAEGWAKGWAEGRAERDQTFIPWINAMLELVNALPTELLRQRQ</sequence>
<keyword evidence="3" id="KW-1185">Reference proteome</keyword>
<accession>A0A8G0LC27</accession>
<evidence type="ECO:0000256" key="1">
    <source>
        <dbReference type="SAM" id="MobiDB-lite"/>
    </source>
</evidence>
<feature type="compositionally biased region" description="Low complexity" evidence="1">
    <location>
        <begin position="186"/>
        <end position="200"/>
    </location>
</feature>
<organism evidence="2 3">
    <name type="scientific">Trichoderma simmonsii</name>
    <dbReference type="NCBI Taxonomy" id="1491479"/>
    <lineage>
        <taxon>Eukaryota</taxon>
        <taxon>Fungi</taxon>
        <taxon>Dikarya</taxon>
        <taxon>Ascomycota</taxon>
        <taxon>Pezizomycotina</taxon>
        <taxon>Sordariomycetes</taxon>
        <taxon>Hypocreomycetidae</taxon>
        <taxon>Hypocreales</taxon>
        <taxon>Hypocreaceae</taxon>
        <taxon>Trichoderma</taxon>
    </lineage>
</organism>
<proteinExistence type="predicted"/>
<dbReference type="EMBL" id="CP075865">
    <property type="protein sequence ID" value="QYS97099.1"/>
    <property type="molecule type" value="Genomic_DNA"/>
</dbReference>
<name>A0A8G0LC27_9HYPO</name>
<reference evidence="2 3" key="1">
    <citation type="journal article" date="2021" name="BMC Genomics">
        <title>Telomere-to-telomere genome assembly of asparaginase-producing Trichoderma simmonsii.</title>
        <authorList>
            <person name="Chung D."/>
            <person name="Kwon Y.M."/>
            <person name="Yang Y."/>
        </authorList>
    </citation>
    <scope>NUCLEOTIDE SEQUENCE [LARGE SCALE GENOMIC DNA]</scope>
    <source>
        <strain evidence="2 3">GH-Sj1</strain>
    </source>
</reference>
<evidence type="ECO:0000313" key="3">
    <source>
        <dbReference type="Proteomes" id="UP000826661"/>
    </source>
</evidence>
<feature type="compositionally biased region" description="Basic residues" evidence="1">
    <location>
        <begin position="201"/>
        <end position="210"/>
    </location>
</feature>
<evidence type="ECO:0000313" key="2">
    <source>
        <dbReference type="EMBL" id="QYS97099.1"/>
    </source>
</evidence>
<protein>
    <submittedName>
        <fullName evidence="2">Uncharacterized protein</fullName>
    </submittedName>
</protein>
<dbReference type="Proteomes" id="UP000826661">
    <property type="component" value="Chromosome II"/>
</dbReference>
<dbReference type="AlphaFoldDB" id="A0A8G0LC27"/>